<keyword evidence="3" id="KW-1185">Reference proteome</keyword>
<dbReference type="SUPFAM" id="SSF49562">
    <property type="entry name" value="C2 domain (Calcium/lipid-binding domain, CaLB)"/>
    <property type="match status" value="1"/>
</dbReference>
<name>A0A061J3F2_TRYRA</name>
<reference evidence="2 3" key="1">
    <citation type="submission" date="2013-07" db="EMBL/GenBank/DDBJ databases">
        <authorList>
            <person name="Stoco P.H."/>
            <person name="Wagner G."/>
            <person name="Gerber A."/>
            <person name="Zaha A."/>
            <person name="Thompson C."/>
            <person name="Bartholomeu D.C."/>
            <person name="Luckemeyer D.D."/>
            <person name="Bahia D."/>
            <person name="Loreto E."/>
            <person name="Prestes E.B."/>
            <person name="Lima F.M."/>
            <person name="Rodrigues-Luiz G."/>
            <person name="Vallejo G.A."/>
            <person name="Filho J.F."/>
            <person name="Monteiro K.M."/>
            <person name="Tyler K.M."/>
            <person name="de Almeida L.G."/>
            <person name="Ortiz M.F."/>
            <person name="Siervo M.A."/>
            <person name="de Moraes M.H."/>
            <person name="Cunha O.L."/>
            <person name="Mendonca-Neto R."/>
            <person name="Silva R."/>
            <person name="Teixeira S.M."/>
            <person name="Murta S.M."/>
            <person name="Sincero T.C."/>
            <person name="Mendes T.A."/>
            <person name="Urmenyi T.P."/>
            <person name="Silva V.G."/>
            <person name="da Rocha W.D."/>
            <person name="Andersson B."/>
            <person name="Romanha A.J."/>
            <person name="Steindel M."/>
            <person name="de Vasconcelos A.T."/>
            <person name="Grisard E.C."/>
        </authorList>
    </citation>
    <scope>NUCLEOTIDE SEQUENCE [LARGE SCALE GENOMIC DNA]</scope>
    <source>
        <strain evidence="2 3">SC58</strain>
    </source>
</reference>
<sequence length="528" mass="59229">MELRLIGLRNFTPACACYVKVYLNGESVLRSSQQSGAVNITFAPSDAKNATVVTLDDPQHARLRVKVAQYRYFQSATISFAEVRLRNMVARCLNEHWFPLFDSDGEEIGRIGIALKCNGFIGLEVAPVKLEAAEKDVVSLLRKYKREALPFLQPLMTEAGSAAAVHAEIRRRVATRPVAATVYVCVESLSFTEPGVFYDQRHTSMTPLPQENERSDYTVTANCDHEEATVSWSEQLQGSSADIRLDIPEFGKCGDHRLIITVRQARGARSLSRAGKKPRSSSRGSRANSPQQATHPLQVLPPTELGRVVVSLRALLTRSLYDAAERVTLPLVSFTQNPSDMRSLQQQQQQQQQQQLRSSAAVLPLCTVVGTVSFSVRLPAFEQVPSWLQLHNSDMEKHSAINRACIRHYEGQICEILAKHEPQTLLDLHYTLYERDVAHGQWSVSLRDWKRVLLQRIGAVEDTPDVFSPPLCVKNFKDGVSEQEAAEAGRHSKKRNGDMKLYETMEKLRHPSRVHRTLYMDSDGSTPL</sequence>
<proteinExistence type="predicted"/>
<evidence type="ECO:0008006" key="4">
    <source>
        <dbReference type="Google" id="ProtNLM"/>
    </source>
</evidence>
<evidence type="ECO:0000313" key="2">
    <source>
        <dbReference type="EMBL" id="ESL07837.1"/>
    </source>
</evidence>
<feature type="region of interest" description="Disordered" evidence="1">
    <location>
        <begin position="269"/>
        <end position="300"/>
    </location>
</feature>
<dbReference type="EMBL" id="AUPL01004470">
    <property type="protein sequence ID" value="ESL07837.1"/>
    <property type="molecule type" value="Genomic_DNA"/>
</dbReference>
<dbReference type="Proteomes" id="UP000031737">
    <property type="component" value="Unassembled WGS sequence"/>
</dbReference>
<protein>
    <recommendedName>
        <fullName evidence="4">C2 domain-containing protein</fullName>
    </recommendedName>
</protein>
<dbReference type="VEuPathDB" id="TriTrypDB:TRSC58_04470"/>
<dbReference type="AlphaFoldDB" id="A0A061J3F2"/>
<evidence type="ECO:0000256" key="1">
    <source>
        <dbReference type="SAM" id="MobiDB-lite"/>
    </source>
</evidence>
<dbReference type="PANTHER" id="PTHR39670:SF4">
    <property type="entry name" value="C2 DOMAIN-CONTAINING PROTEIN"/>
    <property type="match status" value="1"/>
</dbReference>
<dbReference type="InterPro" id="IPR035892">
    <property type="entry name" value="C2_domain_sf"/>
</dbReference>
<gene>
    <name evidence="2" type="ORF">TRSC58_04470</name>
</gene>
<evidence type="ECO:0000313" key="3">
    <source>
        <dbReference type="Proteomes" id="UP000031737"/>
    </source>
</evidence>
<dbReference type="PANTHER" id="PTHR39670">
    <property type="entry name" value="C2 DOMAIN-CONTAINING PROTEIN-RELATED"/>
    <property type="match status" value="1"/>
</dbReference>
<organism evidence="2 3">
    <name type="scientific">Trypanosoma rangeli SC58</name>
    <dbReference type="NCBI Taxonomy" id="429131"/>
    <lineage>
        <taxon>Eukaryota</taxon>
        <taxon>Discoba</taxon>
        <taxon>Euglenozoa</taxon>
        <taxon>Kinetoplastea</taxon>
        <taxon>Metakinetoplastina</taxon>
        <taxon>Trypanosomatida</taxon>
        <taxon>Trypanosomatidae</taxon>
        <taxon>Trypanosoma</taxon>
        <taxon>Herpetosoma</taxon>
    </lineage>
</organism>
<dbReference type="OrthoDB" id="252149at2759"/>
<accession>A0A061J3F2</accession>
<comment type="caution">
    <text evidence="2">The sequence shown here is derived from an EMBL/GenBank/DDBJ whole genome shotgun (WGS) entry which is preliminary data.</text>
</comment>